<evidence type="ECO:0000256" key="8">
    <source>
        <dbReference type="ARBA" id="ARBA00024647"/>
    </source>
</evidence>
<keyword evidence="7 9" id="KW-0234">DNA repair</keyword>
<evidence type="ECO:0000256" key="1">
    <source>
        <dbReference type="ARBA" id="ARBA00006271"/>
    </source>
</evidence>
<evidence type="ECO:0000313" key="13">
    <source>
        <dbReference type="Proteomes" id="UP000501466"/>
    </source>
</evidence>
<keyword evidence="6 9" id="KW-0238">DNA-binding</keyword>
<dbReference type="InterPro" id="IPR007695">
    <property type="entry name" value="DNA_mismatch_repair_MutS-lik_N"/>
</dbReference>
<dbReference type="SUPFAM" id="SSF55271">
    <property type="entry name" value="DNA repair protein MutS, domain I"/>
    <property type="match status" value="1"/>
</dbReference>
<keyword evidence="13" id="KW-1185">Reference proteome</keyword>
<dbReference type="GO" id="GO:0140664">
    <property type="term" value="F:ATP-dependent DNA damage sensor activity"/>
    <property type="evidence" value="ECO:0007669"/>
    <property type="project" value="InterPro"/>
</dbReference>
<dbReference type="RefSeq" id="WP_173291012.1">
    <property type="nucleotide sequence ID" value="NZ_AP021888.1"/>
</dbReference>
<evidence type="ECO:0000256" key="3">
    <source>
        <dbReference type="ARBA" id="ARBA00022741"/>
    </source>
</evidence>
<dbReference type="InterPro" id="IPR007696">
    <property type="entry name" value="DNA_mismatch_repair_MutS_core"/>
</dbReference>
<dbReference type="Pfam" id="PF00488">
    <property type="entry name" value="MutS_V"/>
    <property type="match status" value="1"/>
</dbReference>
<dbReference type="SMART" id="SM00534">
    <property type="entry name" value="MUTSac"/>
    <property type="match status" value="1"/>
</dbReference>
<reference evidence="13" key="1">
    <citation type="submission" date="2019-11" db="EMBL/GenBank/DDBJ databases">
        <title>Isolation and characterization of two novel species in the genus Thiomicrorhabdus.</title>
        <authorList>
            <person name="Mochizuki J."/>
            <person name="Kojima H."/>
            <person name="Fukui M."/>
        </authorList>
    </citation>
    <scope>NUCLEOTIDE SEQUENCE [LARGE SCALE GENOMIC DNA]</scope>
    <source>
        <strain evidence="13">AkT22</strain>
    </source>
</reference>
<dbReference type="FunFam" id="3.40.50.300:FF:000870">
    <property type="entry name" value="MutS protein homolog 4"/>
    <property type="match status" value="1"/>
</dbReference>
<dbReference type="SMART" id="SM00533">
    <property type="entry name" value="MUTSd"/>
    <property type="match status" value="1"/>
</dbReference>
<feature type="binding site" evidence="9">
    <location>
        <begin position="621"/>
        <end position="628"/>
    </location>
    <ligand>
        <name>ATP</name>
        <dbReference type="ChEBI" id="CHEBI:30616"/>
    </ligand>
</feature>
<dbReference type="Pfam" id="PF05192">
    <property type="entry name" value="MutS_III"/>
    <property type="match status" value="1"/>
</dbReference>
<evidence type="ECO:0000256" key="6">
    <source>
        <dbReference type="ARBA" id="ARBA00023125"/>
    </source>
</evidence>
<dbReference type="InterPro" id="IPR007861">
    <property type="entry name" value="DNA_mismatch_repair_MutS_clamp"/>
</dbReference>
<evidence type="ECO:0000313" key="12">
    <source>
        <dbReference type="EMBL" id="BBP43187.1"/>
    </source>
</evidence>
<dbReference type="NCBIfam" id="TIGR01070">
    <property type="entry name" value="mutS1"/>
    <property type="match status" value="1"/>
</dbReference>
<dbReference type="Pfam" id="PF01624">
    <property type="entry name" value="MutS_I"/>
    <property type="match status" value="1"/>
</dbReference>
<dbReference type="CDD" id="cd03284">
    <property type="entry name" value="ABC_MutS1"/>
    <property type="match status" value="1"/>
</dbReference>
<keyword evidence="3 9" id="KW-0547">Nucleotide-binding</keyword>
<dbReference type="Gene3D" id="3.40.1170.10">
    <property type="entry name" value="DNA repair protein MutS, domain I"/>
    <property type="match status" value="1"/>
</dbReference>
<dbReference type="KEGG" id="tzo:THMIRHAT_09330"/>
<dbReference type="InterPro" id="IPR000432">
    <property type="entry name" value="DNA_mismatch_repair_MutS_C"/>
</dbReference>
<evidence type="ECO:0000259" key="11">
    <source>
        <dbReference type="PROSITE" id="PS00486"/>
    </source>
</evidence>
<dbReference type="InterPro" id="IPR036678">
    <property type="entry name" value="MutS_con_dom_sf"/>
</dbReference>
<dbReference type="PROSITE" id="PS00486">
    <property type="entry name" value="DNA_MISMATCH_REPAIR_2"/>
    <property type="match status" value="1"/>
</dbReference>
<dbReference type="Gene3D" id="6.10.140.430">
    <property type="match status" value="1"/>
</dbReference>
<dbReference type="GO" id="GO:0006298">
    <property type="term" value="P:mismatch repair"/>
    <property type="evidence" value="ECO:0007669"/>
    <property type="project" value="UniProtKB-UniRule"/>
</dbReference>
<keyword evidence="4 9" id="KW-0227">DNA damage</keyword>
<dbReference type="InterPro" id="IPR007860">
    <property type="entry name" value="DNA_mmatch_repair_MutS_con_dom"/>
</dbReference>
<dbReference type="InterPro" id="IPR005748">
    <property type="entry name" value="DNA_mismatch_repair_MutS"/>
</dbReference>
<dbReference type="GO" id="GO:0030983">
    <property type="term" value="F:mismatched DNA binding"/>
    <property type="evidence" value="ECO:0007669"/>
    <property type="project" value="InterPro"/>
</dbReference>
<dbReference type="Proteomes" id="UP000501466">
    <property type="component" value="Chromosome"/>
</dbReference>
<evidence type="ECO:0000256" key="5">
    <source>
        <dbReference type="ARBA" id="ARBA00022840"/>
    </source>
</evidence>
<evidence type="ECO:0000256" key="2">
    <source>
        <dbReference type="ARBA" id="ARBA00021982"/>
    </source>
</evidence>
<dbReference type="SUPFAM" id="SSF53150">
    <property type="entry name" value="DNA repair protein MutS, domain II"/>
    <property type="match status" value="1"/>
</dbReference>
<dbReference type="EMBL" id="AP021888">
    <property type="protein sequence ID" value="BBP43187.1"/>
    <property type="molecule type" value="Genomic_DNA"/>
</dbReference>
<dbReference type="GO" id="GO:0005829">
    <property type="term" value="C:cytosol"/>
    <property type="evidence" value="ECO:0007669"/>
    <property type="project" value="TreeGrafter"/>
</dbReference>
<dbReference type="Gene3D" id="3.40.50.300">
    <property type="entry name" value="P-loop containing nucleotide triphosphate hydrolases"/>
    <property type="match status" value="1"/>
</dbReference>
<dbReference type="PANTHER" id="PTHR11361">
    <property type="entry name" value="DNA MISMATCH REPAIR PROTEIN MUTS FAMILY MEMBER"/>
    <property type="match status" value="1"/>
</dbReference>
<dbReference type="Gene3D" id="3.30.420.110">
    <property type="entry name" value="MutS, connector domain"/>
    <property type="match status" value="1"/>
</dbReference>
<dbReference type="Pfam" id="PF05190">
    <property type="entry name" value="MutS_IV"/>
    <property type="match status" value="1"/>
</dbReference>
<dbReference type="PIRSF" id="PIRSF037677">
    <property type="entry name" value="DNA_mis_repair_Msh6"/>
    <property type="match status" value="1"/>
</dbReference>
<sequence>MSSTSIDLSAHTPMMQQFLAMKAEHPNHLLFYRMGDFYELFFDDAVKASKLLEITLTARGKSGGNPIPMAGIPHHAADNYLARLVKLGESVAICEQVGDPATSKGPVERKVVRVITPGTLVDEALMEESSENLLMAIVEVNHLLGLAILDVASGRFETTECDNQAQLLAEIERLKPAELLIPDNPVWFENLPENLQKRPGLVKYPAWHFDLKACKLRLTQHFKTQDLSAYGCEQSPAMTSAAGAVMHYAQSMLQNGLSHVFSLHHYRTTDTVILDAISRRNLEIDSNLQGGAAHTLAEILDKTSTPMGGRLLKRWLNQPLRNTHKINQRLDAIEDILALNTLDDFKTHLKPVGDIERILSRVALYSARPRDLLHLGRTLNQLPDLTQQLAAQNSDLLQQLALRLSIYPELADLLSRAICENPPMLMRDGGVIAEGFDAELDELRNLKNQAGEFLLKLEAQEKERTGISTLKVGYNRVHGYYIEVSKLQSEQVPAEYIRRQTLKGAERYIIPELKTFEDKVLSAGEKSLAREKWLYQNLLETINEHLLALQTTASALAETDVLVNLAYQAEALNLTRPQLQTEPGIHIQQGRHLTVEALSKAPFIPNDAIFNAQRQLQIITGPNMGGKSTFMRQTALIVLMGLMGSFVPAESATLGDIDRIFTRIGASDDLTSGRSTFMVEMTETANILHHATPNSLILMDEVGRGTSTFDGLALAWAIAEHLAKNIQGFCLFATHYFELTTLADSLENTINIHLDALEHNDKIVFMHQVQEGPASQSYGLQVAALAGVPQSVITQAKQVLYTLENQTVANQIPTIEKVASQSSVLNTSPQYDMFALPDPKLEKLHQALKDINPDELTPKMALDALYQLKTLLSDT</sequence>
<dbReference type="Gene3D" id="1.10.1420.10">
    <property type="match status" value="2"/>
</dbReference>
<dbReference type="InterPro" id="IPR027417">
    <property type="entry name" value="P-loop_NTPase"/>
</dbReference>
<dbReference type="SUPFAM" id="SSF48334">
    <property type="entry name" value="DNA repair protein MutS, domain III"/>
    <property type="match status" value="1"/>
</dbReference>
<feature type="domain" description="DNA mismatch repair proteins mutS family" evidence="11">
    <location>
        <begin position="695"/>
        <end position="711"/>
    </location>
</feature>
<dbReference type="HAMAP" id="MF_00096">
    <property type="entry name" value="MutS"/>
    <property type="match status" value="1"/>
</dbReference>
<organism evidence="12 13">
    <name type="scientific">Thiosulfativibrio zosterae</name>
    <dbReference type="NCBI Taxonomy" id="2675053"/>
    <lineage>
        <taxon>Bacteria</taxon>
        <taxon>Pseudomonadati</taxon>
        <taxon>Pseudomonadota</taxon>
        <taxon>Gammaproteobacteria</taxon>
        <taxon>Thiotrichales</taxon>
        <taxon>Piscirickettsiaceae</taxon>
        <taxon>Thiosulfativibrio</taxon>
    </lineage>
</organism>
<dbReference type="PANTHER" id="PTHR11361:SF34">
    <property type="entry name" value="DNA MISMATCH REPAIR PROTEIN MSH1, MITOCHONDRIAL"/>
    <property type="match status" value="1"/>
</dbReference>
<dbReference type="GO" id="GO:0005524">
    <property type="term" value="F:ATP binding"/>
    <property type="evidence" value="ECO:0007669"/>
    <property type="project" value="UniProtKB-UniRule"/>
</dbReference>
<dbReference type="InterPro" id="IPR036187">
    <property type="entry name" value="DNA_mismatch_repair_MutS_sf"/>
</dbReference>
<accession>A0A6F8PMB1</accession>
<gene>
    <name evidence="9 12" type="primary">mutS</name>
    <name evidence="12" type="ORF">THMIRHAT_09330</name>
</gene>
<dbReference type="Pfam" id="PF05188">
    <property type="entry name" value="MutS_II"/>
    <property type="match status" value="1"/>
</dbReference>
<dbReference type="SUPFAM" id="SSF52540">
    <property type="entry name" value="P-loop containing nucleoside triphosphate hydrolases"/>
    <property type="match status" value="1"/>
</dbReference>
<name>A0A6F8PMB1_9GAMM</name>
<dbReference type="InterPro" id="IPR017261">
    <property type="entry name" value="DNA_mismatch_repair_MutS/MSH"/>
</dbReference>
<evidence type="ECO:0000256" key="4">
    <source>
        <dbReference type="ARBA" id="ARBA00022763"/>
    </source>
</evidence>
<dbReference type="AlphaFoldDB" id="A0A6F8PMB1"/>
<protein>
    <recommendedName>
        <fullName evidence="2 9">DNA mismatch repair protein MutS</fullName>
    </recommendedName>
</protein>
<evidence type="ECO:0000256" key="7">
    <source>
        <dbReference type="ARBA" id="ARBA00023204"/>
    </source>
</evidence>
<dbReference type="InterPro" id="IPR045076">
    <property type="entry name" value="MutS"/>
</dbReference>
<evidence type="ECO:0000256" key="9">
    <source>
        <dbReference type="HAMAP-Rule" id="MF_00096"/>
    </source>
</evidence>
<dbReference type="NCBIfam" id="NF003810">
    <property type="entry name" value="PRK05399.1"/>
    <property type="match status" value="1"/>
</dbReference>
<proteinExistence type="inferred from homology"/>
<keyword evidence="5 9" id="KW-0067">ATP-binding</keyword>
<dbReference type="GO" id="GO:0003684">
    <property type="term" value="F:damaged DNA binding"/>
    <property type="evidence" value="ECO:0007669"/>
    <property type="project" value="UniProtKB-UniRule"/>
</dbReference>
<comment type="function">
    <text evidence="8 9">This protein is involved in the repair of mismatches in DNA. It is possible that it carries out the mismatch recognition step. This protein has a weak ATPase activity.</text>
</comment>
<dbReference type="InterPro" id="IPR016151">
    <property type="entry name" value="DNA_mismatch_repair_MutS_N"/>
</dbReference>
<comment type="similarity">
    <text evidence="1 9 10">Belongs to the DNA mismatch repair MutS family.</text>
</comment>
<dbReference type="FunFam" id="1.10.1420.10:FF:000002">
    <property type="entry name" value="DNA mismatch repair protein MutS"/>
    <property type="match status" value="1"/>
</dbReference>
<evidence type="ECO:0000256" key="10">
    <source>
        <dbReference type="RuleBase" id="RU003756"/>
    </source>
</evidence>
<dbReference type="FunFam" id="3.40.1170.10:FF:000001">
    <property type="entry name" value="DNA mismatch repair protein MutS"/>
    <property type="match status" value="1"/>
</dbReference>